<dbReference type="KEGG" id="pchm:VFPPC_02028"/>
<dbReference type="Proteomes" id="UP000078397">
    <property type="component" value="Unassembled WGS sequence"/>
</dbReference>
<keyword evidence="1" id="KW-0175">Coiled coil</keyword>
<evidence type="ECO:0000256" key="1">
    <source>
        <dbReference type="SAM" id="Coils"/>
    </source>
</evidence>
<keyword evidence="3" id="KW-1185">Reference proteome</keyword>
<dbReference type="STRING" id="1380566.A0A179F6H3"/>
<organism evidence="2 3">
    <name type="scientific">Pochonia chlamydosporia 170</name>
    <dbReference type="NCBI Taxonomy" id="1380566"/>
    <lineage>
        <taxon>Eukaryota</taxon>
        <taxon>Fungi</taxon>
        <taxon>Dikarya</taxon>
        <taxon>Ascomycota</taxon>
        <taxon>Pezizomycotina</taxon>
        <taxon>Sordariomycetes</taxon>
        <taxon>Hypocreomycetidae</taxon>
        <taxon>Hypocreales</taxon>
        <taxon>Clavicipitaceae</taxon>
        <taxon>Pochonia</taxon>
    </lineage>
</organism>
<name>A0A179F6H3_METCM</name>
<dbReference type="RefSeq" id="XP_018138811.1">
    <property type="nucleotide sequence ID" value="XM_018281753.1"/>
</dbReference>
<proteinExistence type="predicted"/>
<evidence type="ECO:0000313" key="3">
    <source>
        <dbReference type="Proteomes" id="UP000078397"/>
    </source>
</evidence>
<protein>
    <submittedName>
        <fullName evidence="2">Axonemal dynein light chain domain-containing protein</fullName>
    </submittedName>
</protein>
<gene>
    <name evidence="2" type="ORF">VFPPC_02028</name>
</gene>
<comment type="caution">
    <text evidence="2">The sequence shown here is derived from an EMBL/GenBank/DDBJ whole genome shotgun (WGS) entry which is preliminary data.</text>
</comment>
<dbReference type="GeneID" id="28845747"/>
<dbReference type="EMBL" id="LSBJ02000001">
    <property type="protein sequence ID" value="OAQ61002.1"/>
    <property type="molecule type" value="Genomic_DNA"/>
</dbReference>
<dbReference type="OrthoDB" id="4741350at2759"/>
<evidence type="ECO:0000313" key="2">
    <source>
        <dbReference type="EMBL" id="OAQ61002.1"/>
    </source>
</evidence>
<sequence length="224" mass="26908">MSRRFYLETSATGKQQFVSIKRSRSHGHHHHHHHHVEQDYYKVSVEEWNQIKERERCLEETNKSLVAEVSALKASLAAAQGEAHHLCHVVVPQLQHQIHLLTVDNESLRKTLDNACHHQGKRCRDEDKLKQTIDKLEKDKKDLKDENCSLKDKIKHLQRQLESGCGRRTSELLREIDYWRDQYRYWKDRYEDTKRNHDDICVTLDIRTEKMRAYEEILKRRRII</sequence>
<feature type="coiled-coil region" evidence="1">
    <location>
        <begin position="126"/>
        <end position="153"/>
    </location>
</feature>
<dbReference type="AlphaFoldDB" id="A0A179F6H3"/>
<dbReference type="Gene3D" id="1.20.5.1700">
    <property type="match status" value="1"/>
</dbReference>
<accession>A0A179F6H3</accession>
<reference evidence="2 3" key="1">
    <citation type="journal article" date="2016" name="PLoS Pathog.">
        <title>Biosynthesis of antibiotic leucinostatins in bio-control fungus Purpureocillium lilacinum and their inhibition on phytophthora revealed by genome mining.</title>
        <authorList>
            <person name="Wang G."/>
            <person name="Liu Z."/>
            <person name="Lin R."/>
            <person name="Li E."/>
            <person name="Mao Z."/>
            <person name="Ling J."/>
            <person name="Yang Y."/>
            <person name="Yin W.B."/>
            <person name="Xie B."/>
        </authorList>
    </citation>
    <scope>NUCLEOTIDE SEQUENCE [LARGE SCALE GENOMIC DNA]</scope>
    <source>
        <strain evidence="2">170</strain>
    </source>
</reference>